<dbReference type="AlphaFoldDB" id="A0AA42BLF6"/>
<gene>
    <name evidence="6" type="ORF">NLF92_07545</name>
</gene>
<dbReference type="Pfam" id="PF00126">
    <property type="entry name" value="HTH_1"/>
    <property type="match status" value="1"/>
</dbReference>
<dbReference type="RefSeq" id="WP_254100422.1">
    <property type="nucleotide sequence ID" value="NZ_JANATA010000011.1"/>
</dbReference>
<sequence>MYRPKTTIEQWRILQAVVDHGGYARAVAYLNKSQSSLNHAVAKLQTLLGIQLLEVRGRKAFLTEAGEVMLRRSRELTDSVQNLEELAGNIFQHWEPEITLVVDLAYDRTKLTPALKDFLPESRGSRLNILDSVLTGTEETILEHAADLVIAGNVPKGYLGEPIDEINFVAVTAPNHAITSLPNPIDPSALAKHLQIVIKDSGKLPKENSGWLKSENRWTVSHFDTAIQLLTQGIGFCWLPEHKVRHYINEDKLKLLNINGSSHKRLTTYLITPQPDNIGPGASMLKDIILAHRNLCL</sequence>
<proteinExistence type="inferred from homology"/>
<dbReference type="Gene3D" id="3.40.190.290">
    <property type="match status" value="1"/>
</dbReference>
<dbReference type="GO" id="GO:0003700">
    <property type="term" value="F:DNA-binding transcription factor activity"/>
    <property type="evidence" value="ECO:0007669"/>
    <property type="project" value="InterPro"/>
</dbReference>
<evidence type="ECO:0000259" key="5">
    <source>
        <dbReference type="PROSITE" id="PS50931"/>
    </source>
</evidence>
<evidence type="ECO:0000256" key="4">
    <source>
        <dbReference type="ARBA" id="ARBA00023163"/>
    </source>
</evidence>
<evidence type="ECO:0000256" key="3">
    <source>
        <dbReference type="ARBA" id="ARBA00023125"/>
    </source>
</evidence>
<comment type="similarity">
    <text evidence="1">Belongs to the LysR transcriptional regulatory family.</text>
</comment>
<dbReference type="PANTHER" id="PTHR30126">
    <property type="entry name" value="HTH-TYPE TRANSCRIPTIONAL REGULATOR"/>
    <property type="match status" value="1"/>
</dbReference>
<name>A0AA42BLF6_9ALTE</name>
<comment type="caution">
    <text evidence="6">The sequence shown here is derived from an EMBL/GenBank/DDBJ whole genome shotgun (WGS) entry which is preliminary data.</text>
</comment>
<dbReference type="InterPro" id="IPR005119">
    <property type="entry name" value="LysR_subst-bd"/>
</dbReference>
<keyword evidence="4" id="KW-0804">Transcription</keyword>
<dbReference type="InterPro" id="IPR036390">
    <property type="entry name" value="WH_DNA-bd_sf"/>
</dbReference>
<dbReference type="InterPro" id="IPR000847">
    <property type="entry name" value="LysR_HTH_N"/>
</dbReference>
<accession>A0AA42BLF6</accession>
<dbReference type="Proteomes" id="UP001165413">
    <property type="component" value="Unassembled WGS sequence"/>
</dbReference>
<evidence type="ECO:0000313" key="6">
    <source>
        <dbReference type="EMBL" id="MCP3428798.1"/>
    </source>
</evidence>
<keyword evidence="7" id="KW-1185">Reference proteome</keyword>
<dbReference type="InterPro" id="IPR036388">
    <property type="entry name" value="WH-like_DNA-bd_sf"/>
</dbReference>
<dbReference type="Gene3D" id="1.10.10.10">
    <property type="entry name" value="Winged helix-like DNA-binding domain superfamily/Winged helix DNA-binding domain"/>
    <property type="match status" value="1"/>
</dbReference>
<dbReference type="PROSITE" id="PS50931">
    <property type="entry name" value="HTH_LYSR"/>
    <property type="match status" value="1"/>
</dbReference>
<dbReference type="EMBL" id="JANATA010000011">
    <property type="protein sequence ID" value="MCP3428798.1"/>
    <property type="molecule type" value="Genomic_DNA"/>
</dbReference>
<dbReference type="SUPFAM" id="SSF53850">
    <property type="entry name" value="Periplasmic binding protein-like II"/>
    <property type="match status" value="1"/>
</dbReference>
<evidence type="ECO:0000256" key="2">
    <source>
        <dbReference type="ARBA" id="ARBA00023015"/>
    </source>
</evidence>
<dbReference type="Pfam" id="PF03466">
    <property type="entry name" value="LysR_substrate"/>
    <property type="match status" value="1"/>
</dbReference>
<dbReference type="GO" id="GO:0000976">
    <property type="term" value="F:transcription cis-regulatory region binding"/>
    <property type="evidence" value="ECO:0007669"/>
    <property type="project" value="TreeGrafter"/>
</dbReference>
<reference evidence="6" key="1">
    <citation type="submission" date="2022-07" db="EMBL/GenBank/DDBJ databases">
        <title>Characterization of the Novel Bacterium Alteromonas immobilis LMIT006 and Alteromonas gregis LMIT007.</title>
        <authorList>
            <person name="Lin X."/>
        </authorList>
    </citation>
    <scope>NUCLEOTIDE SEQUENCE</scope>
    <source>
        <strain evidence="6">LMIT007</strain>
    </source>
</reference>
<dbReference type="PANTHER" id="PTHR30126:SF88">
    <property type="entry name" value="TRANSCRIPTIONAL REGULATOR-RELATED"/>
    <property type="match status" value="1"/>
</dbReference>
<evidence type="ECO:0000256" key="1">
    <source>
        <dbReference type="ARBA" id="ARBA00009437"/>
    </source>
</evidence>
<evidence type="ECO:0000313" key="7">
    <source>
        <dbReference type="Proteomes" id="UP001165413"/>
    </source>
</evidence>
<feature type="domain" description="HTH lysR-type" evidence="5">
    <location>
        <begin position="6"/>
        <end position="63"/>
    </location>
</feature>
<keyword evidence="3" id="KW-0238">DNA-binding</keyword>
<organism evidence="6 7">
    <name type="scientific">Opacimonas viscosa</name>
    <dbReference type="NCBI Taxonomy" id="2961944"/>
    <lineage>
        <taxon>Bacteria</taxon>
        <taxon>Pseudomonadati</taxon>
        <taxon>Pseudomonadota</taxon>
        <taxon>Gammaproteobacteria</taxon>
        <taxon>Alteromonadales</taxon>
        <taxon>Alteromonadaceae</taxon>
        <taxon>Opacimonas</taxon>
    </lineage>
</organism>
<keyword evidence="2" id="KW-0805">Transcription regulation</keyword>
<dbReference type="SUPFAM" id="SSF46785">
    <property type="entry name" value="Winged helix' DNA-binding domain"/>
    <property type="match status" value="1"/>
</dbReference>
<protein>
    <submittedName>
        <fullName evidence="6">LysR family transcriptional regulator</fullName>
    </submittedName>
</protein>